<accession>A0A3N4IH49</accession>
<gene>
    <name evidence="1" type="ORF">BJ508DRAFT_322988</name>
</gene>
<evidence type="ECO:0000313" key="1">
    <source>
        <dbReference type="EMBL" id="RPA85159.1"/>
    </source>
</evidence>
<dbReference type="Proteomes" id="UP000275078">
    <property type="component" value="Unassembled WGS sequence"/>
</dbReference>
<keyword evidence="2" id="KW-1185">Reference proteome</keyword>
<reference evidence="1 2" key="1">
    <citation type="journal article" date="2018" name="Nat. Ecol. Evol.">
        <title>Pezizomycetes genomes reveal the molecular basis of ectomycorrhizal truffle lifestyle.</title>
        <authorList>
            <person name="Murat C."/>
            <person name="Payen T."/>
            <person name="Noel B."/>
            <person name="Kuo A."/>
            <person name="Morin E."/>
            <person name="Chen J."/>
            <person name="Kohler A."/>
            <person name="Krizsan K."/>
            <person name="Balestrini R."/>
            <person name="Da Silva C."/>
            <person name="Montanini B."/>
            <person name="Hainaut M."/>
            <person name="Levati E."/>
            <person name="Barry K.W."/>
            <person name="Belfiori B."/>
            <person name="Cichocki N."/>
            <person name="Clum A."/>
            <person name="Dockter R.B."/>
            <person name="Fauchery L."/>
            <person name="Guy J."/>
            <person name="Iotti M."/>
            <person name="Le Tacon F."/>
            <person name="Lindquist E.A."/>
            <person name="Lipzen A."/>
            <person name="Malagnac F."/>
            <person name="Mello A."/>
            <person name="Molinier V."/>
            <person name="Miyauchi S."/>
            <person name="Poulain J."/>
            <person name="Riccioni C."/>
            <person name="Rubini A."/>
            <person name="Sitrit Y."/>
            <person name="Splivallo R."/>
            <person name="Traeger S."/>
            <person name="Wang M."/>
            <person name="Zifcakova L."/>
            <person name="Wipf D."/>
            <person name="Zambonelli A."/>
            <person name="Paolocci F."/>
            <person name="Nowrousian M."/>
            <person name="Ottonello S."/>
            <person name="Baldrian P."/>
            <person name="Spatafora J.W."/>
            <person name="Henrissat B."/>
            <person name="Nagy L.G."/>
            <person name="Aury J.M."/>
            <person name="Wincker P."/>
            <person name="Grigoriev I.V."/>
            <person name="Bonfante P."/>
            <person name="Martin F.M."/>
        </authorList>
    </citation>
    <scope>NUCLEOTIDE SEQUENCE [LARGE SCALE GENOMIC DNA]</scope>
    <source>
        <strain evidence="1 2">RN42</strain>
    </source>
</reference>
<dbReference type="EMBL" id="ML119655">
    <property type="protein sequence ID" value="RPA85159.1"/>
    <property type="molecule type" value="Genomic_DNA"/>
</dbReference>
<protein>
    <submittedName>
        <fullName evidence="1">Uncharacterized protein</fullName>
    </submittedName>
</protein>
<proteinExistence type="predicted"/>
<sequence length="213" mass="24174">MFTTDSKDDPERGCFGHDVDVPTGVEEVGVRKTRLPKEACAASDCPEHQYKPNAGSFEADFKKETNNKYVLAEESSNTKPENLTSMSGEADHINWLGWHCLFLDVSKIGAFRGKTIFCITVGRNTDIVGKKGVSIAKTSFHLPCYTRVHRTDEETHGGPVMFRWLLEVISWNNYGITVQNRSDIVMDRIHFYNERQKSQRRLQGIEDTKIVDS</sequence>
<organism evidence="1 2">
    <name type="scientific">Ascobolus immersus RN42</name>
    <dbReference type="NCBI Taxonomy" id="1160509"/>
    <lineage>
        <taxon>Eukaryota</taxon>
        <taxon>Fungi</taxon>
        <taxon>Dikarya</taxon>
        <taxon>Ascomycota</taxon>
        <taxon>Pezizomycotina</taxon>
        <taxon>Pezizomycetes</taxon>
        <taxon>Pezizales</taxon>
        <taxon>Ascobolaceae</taxon>
        <taxon>Ascobolus</taxon>
    </lineage>
</organism>
<name>A0A3N4IH49_ASCIM</name>
<dbReference type="AlphaFoldDB" id="A0A3N4IH49"/>
<evidence type="ECO:0000313" key="2">
    <source>
        <dbReference type="Proteomes" id="UP000275078"/>
    </source>
</evidence>